<evidence type="ECO:0008006" key="3">
    <source>
        <dbReference type="Google" id="ProtNLM"/>
    </source>
</evidence>
<protein>
    <recommendedName>
        <fullName evidence="3">Ribbon-helix-helix protein CopG domain-containing protein</fullName>
    </recommendedName>
</protein>
<proteinExistence type="predicted"/>
<dbReference type="InterPro" id="IPR010985">
    <property type="entry name" value="Ribbon_hlx_hlx"/>
</dbReference>
<gene>
    <name evidence="1" type="ORF">CFX0092_A1267</name>
</gene>
<dbReference type="RefSeq" id="WP_095042681.1">
    <property type="nucleotide sequence ID" value="NZ_LN890655.1"/>
</dbReference>
<dbReference type="Proteomes" id="UP000215027">
    <property type="component" value="Chromosome I"/>
</dbReference>
<sequence length="87" mass="9839">MNKPGYTLAMATVRTTLYIDEALFNRAEEVAQEMQISRSQLYTLALESIIERYEKLKLANAPGSVSVEELTPAGLDLFAYHSPESWR</sequence>
<dbReference type="SUPFAM" id="SSF47598">
    <property type="entry name" value="Ribbon-helix-helix"/>
    <property type="match status" value="1"/>
</dbReference>
<dbReference type="KEGG" id="pbf:CFX0092_A1267"/>
<dbReference type="GO" id="GO:0006355">
    <property type="term" value="P:regulation of DNA-templated transcription"/>
    <property type="evidence" value="ECO:0007669"/>
    <property type="project" value="InterPro"/>
</dbReference>
<reference evidence="1" key="1">
    <citation type="submission" date="2016-01" db="EMBL/GenBank/DDBJ databases">
        <authorList>
            <person name="Mcilroy J.S."/>
            <person name="Karst M S."/>
            <person name="Albertsen M."/>
        </authorList>
    </citation>
    <scope>NUCLEOTIDE SEQUENCE</scope>
    <source>
        <strain evidence="1">Cfx-K</strain>
    </source>
</reference>
<evidence type="ECO:0000313" key="2">
    <source>
        <dbReference type="Proteomes" id="UP000215027"/>
    </source>
</evidence>
<name>A0A160T3E6_9CHLR</name>
<keyword evidence="2" id="KW-1185">Reference proteome</keyword>
<organism evidence="1 2">
    <name type="scientific">Candidatus Promineifilum breve</name>
    <dbReference type="NCBI Taxonomy" id="1806508"/>
    <lineage>
        <taxon>Bacteria</taxon>
        <taxon>Bacillati</taxon>
        <taxon>Chloroflexota</taxon>
        <taxon>Ardenticatenia</taxon>
        <taxon>Candidatus Promineifilales</taxon>
        <taxon>Candidatus Promineifilaceae</taxon>
        <taxon>Candidatus Promineifilum</taxon>
    </lineage>
</organism>
<evidence type="ECO:0000313" key="1">
    <source>
        <dbReference type="EMBL" id="CUS03145.2"/>
    </source>
</evidence>
<dbReference type="EMBL" id="LN890655">
    <property type="protein sequence ID" value="CUS03145.2"/>
    <property type="molecule type" value="Genomic_DNA"/>
</dbReference>
<accession>A0A160T3E6</accession>
<dbReference type="AlphaFoldDB" id="A0A160T3E6"/>